<dbReference type="Pfam" id="PF07655">
    <property type="entry name" value="Secretin_N_2"/>
    <property type="match status" value="1"/>
</dbReference>
<dbReference type="InterPro" id="IPR004846">
    <property type="entry name" value="T2SS/T3SS_dom"/>
</dbReference>
<protein>
    <submittedName>
        <fullName evidence="6">Pilus (MSHA type) biogenesis protein MshL</fullName>
    </submittedName>
</protein>
<keyword evidence="2" id="KW-0472">Membrane</keyword>
<feature type="compositionally biased region" description="Low complexity" evidence="4">
    <location>
        <begin position="184"/>
        <end position="209"/>
    </location>
</feature>
<name>A0ABT2P968_9GAMM</name>
<feature type="compositionally biased region" description="Polar residues" evidence="4">
    <location>
        <begin position="28"/>
        <end position="46"/>
    </location>
</feature>
<evidence type="ECO:0000256" key="3">
    <source>
        <dbReference type="ARBA" id="ARBA00023237"/>
    </source>
</evidence>
<reference evidence="6" key="1">
    <citation type="submission" date="2022-09" db="EMBL/GenBank/DDBJ databases">
        <title>Shewanella sp. KJ10-1 sp.nov, isolated from marine algae.</title>
        <authorList>
            <person name="Butt M."/>
            <person name="Lee J.K."/>
            <person name="Kim J.M."/>
            <person name="Choi D.G."/>
        </authorList>
    </citation>
    <scope>NUCLEOTIDE SEQUENCE</scope>
    <source>
        <strain evidence="6">KJ10-1</strain>
    </source>
</reference>
<evidence type="ECO:0000313" key="6">
    <source>
        <dbReference type="EMBL" id="MCT8988001.1"/>
    </source>
</evidence>
<keyword evidence="1" id="KW-0813">Transport</keyword>
<feature type="region of interest" description="Disordered" evidence="4">
    <location>
        <begin position="24"/>
        <end position="52"/>
    </location>
</feature>
<dbReference type="Pfam" id="PF00263">
    <property type="entry name" value="Secretin"/>
    <property type="match status" value="1"/>
</dbReference>
<dbReference type="NCBIfam" id="TIGR02519">
    <property type="entry name" value="pilus_MshL"/>
    <property type="match status" value="1"/>
</dbReference>
<feature type="domain" description="Secretin/TonB short N-terminal" evidence="5">
    <location>
        <begin position="101"/>
        <end position="149"/>
    </location>
</feature>
<dbReference type="InterPro" id="IPR011514">
    <property type="entry name" value="Secretin_N_2"/>
</dbReference>
<dbReference type="SMART" id="SM00965">
    <property type="entry name" value="STN"/>
    <property type="match status" value="1"/>
</dbReference>
<evidence type="ECO:0000313" key="7">
    <source>
        <dbReference type="Proteomes" id="UP001431192"/>
    </source>
</evidence>
<dbReference type="Proteomes" id="UP001431192">
    <property type="component" value="Unassembled WGS sequence"/>
</dbReference>
<dbReference type="PANTHER" id="PTHR30332:SF17">
    <property type="entry name" value="TYPE IV PILIATION SYSTEM PROTEIN DR_0774-RELATED"/>
    <property type="match status" value="1"/>
</dbReference>
<dbReference type="Gene3D" id="3.30.1370.130">
    <property type="match status" value="1"/>
</dbReference>
<evidence type="ECO:0000259" key="5">
    <source>
        <dbReference type="SMART" id="SM00965"/>
    </source>
</evidence>
<dbReference type="InterPro" id="IPR001775">
    <property type="entry name" value="GspD/PilQ"/>
</dbReference>
<evidence type="ECO:0000256" key="1">
    <source>
        <dbReference type="ARBA" id="ARBA00022448"/>
    </source>
</evidence>
<dbReference type="RefSeq" id="WP_261734190.1">
    <property type="nucleotide sequence ID" value="NZ_JAODOQ010000001.1"/>
</dbReference>
<dbReference type="InterPro" id="IPR050810">
    <property type="entry name" value="Bact_Secretion_Sys_Channel"/>
</dbReference>
<accession>A0ABT2P968</accession>
<dbReference type="InterPro" id="IPR011662">
    <property type="entry name" value="Secretin/TonB_short_N"/>
</dbReference>
<dbReference type="EMBL" id="JAODOQ010000001">
    <property type="protein sequence ID" value="MCT8988001.1"/>
    <property type="molecule type" value="Genomic_DNA"/>
</dbReference>
<keyword evidence="7" id="KW-1185">Reference proteome</keyword>
<dbReference type="PANTHER" id="PTHR30332">
    <property type="entry name" value="PROBABLE GENERAL SECRETION PATHWAY PROTEIN D"/>
    <property type="match status" value="1"/>
</dbReference>
<organism evidence="6 7">
    <name type="scientific">Shewanella phaeophyticola</name>
    <dbReference type="NCBI Taxonomy" id="2978345"/>
    <lineage>
        <taxon>Bacteria</taxon>
        <taxon>Pseudomonadati</taxon>
        <taxon>Pseudomonadota</taxon>
        <taxon>Gammaproteobacteria</taxon>
        <taxon>Alteromonadales</taxon>
        <taxon>Shewanellaceae</taxon>
        <taxon>Shewanella</taxon>
    </lineage>
</organism>
<keyword evidence="3" id="KW-0998">Cell outer membrane</keyword>
<dbReference type="PRINTS" id="PR00811">
    <property type="entry name" value="BCTERIALGSPD"/>
</dbReference>
<feature type="region of interest" description="Disordered" evidence="4">
    <location>
        <begin position="173"/>
        <end position="215"/>
    </location>
</feature>
<gene>
    <name evidence="6" type="primary">mshL</name>
    <name evidence="6" type="ORF">N4T56_17930</name>
</gene>
<evidence type="ECO:0000256" key="4">
    <source>
        <dbReference type="SAM" id="MobiDB-lite"/>
    </source>
</evidence>
<comment type="caution">
    <text evidence="6">The sequence shown here is derived from an EMBL/GenBank/DDBJ whole genome shotgun (WGS) entry which is preliminary data.</text>
</comment>
<dbReference type="InterPro" id="IPR013358">
    <property type="entry name" value="Pilus_biogenesis_MshL"/>
</dbReference>
<evidence type="ECO:0000256" key="2">
    <source>
        <dbReference type="ARBA" id="ARBA00023136"/>
    </source>
</evidence>
<proteinExistence type="predicted"/>
<sequence>MKVIKYVTPLMSLCLIACQTTDRPEPQNVKSTLSESIQQSQTNANKTPPPATMPAEVQRELNGNNVLGSARVLPAERRFDVSANDVEARVFFPSLVKDSPLSVAVHPDVTGTISLSLKAVTLSEALQVVEDIYGYEVSRQGRILRVFPSGMRTETIPLNYLYMQREGLSLTSVSSGRISDDNDNSNSSSNNSSSSSSSSSNSNNNSSSNENTNGTFISSTTKTDFWGELQSTLVSIIGETGGGRQVVVTPQAGLVTIRAYPNELRQVRSFLQTAESHLQRQVILEAKILEVTLSDDYQQGIQWDSVLGHVGNTDIDFSTSAGQGLTNTISSIIGGVTSINVQGTDFSTMISLLDTQGDVDVLSSPRVTASNNQKAVIKVGTDEYFVTDVSTTTVSSTTTVTTPDVELTPFFSGIALDVTPQIDENGNVLLHVHPSVIDVEEQTKTIEISDSTLELPLAQSEIRESDTIIRAASGDVVVIGGLMKSENIETESKVPFLGDIPFLGQAFTSRTKSKQKTELIILLKPTVVGANTWRDELKRSQELIERWYPSN</sequence>